<feature type="region of interest" description="Disordered" evidence="1">
    <location>
        <begin position="471"/>
        <end position="502"/>
    </location>
</feature>
<feature type="compositionally biased region" description="Polar residues" evidence="1">
    <location>
        <begin position="473"/>
        <end position="482"/>
    </location>
</feature>
<evidence type="ECO:0000256" key="1">
    <source>
        <dbReference type="SAM" id="MobiDB-lite"/>
    </source>
</evidence>
<reference evidence="2" key="1">
    <citation type="submission" date="2023-03" db="EMBL/GenBank/DDBJ databases">
        <title>Massive genome expansion in bonnet fungi (Mycena s.s.) driven by repeated elements and novel gene families across ecological guilds.</title>
        <authorList>
            <consortium name="Lawrence Berkeley National Laboratory"/>
            <person name="Harder C.B."/>
            <person name="Miyauchi S."/>
            <person name="Viragh M."/>
            <person name="Kuo A."/>
            <person name="Thoen E."/>
            <person name="Andreopoulos B."/>
            <person name="Lu D."/>
            <person name="Skrede I."/>
            <person name="Drula E."/>
            <person name="Henrissat B."/>
            <person name="Morin E."/>
            <person name="Kohler A."/>
            <person name="Barry K."/>
            <person name="LaButti K."/>
            <person name="Morin E."/>
            <person name="Salamov A."/>
            <person name="Lipzen A."/>
            <person name="Mereny Z."/>
            <person name="Hegedus B."/>
            <person name="Baldrian P."/>
            <person name="Stursova M."/>
            <person name="Weitz H."/>
            <person name="Taylor A."/>
            <person name="Grigoriev I.V."/>
            <person name="Nagy L.G."/>
            <person name="Martin F."/>
            <person name="Kauserud H."/>
        </authorList>
    </citation>
    <scope>NUCLEOTIDE SEQUENCE</scope>
    <source>
        <strain evidence="2">CBHHK188m</strain>
    </source>
</reference>
<dbReference type="EMBL" id="JARJLG010000025">
    <property type="protein sequence ID" value="KAJ7769555.1"/>
    <property type="molecule type" value="Genomic_DNA"/>
</dbReference>
<dbReference type="GO" id="GO:0005770">
    <property type="term" value="C:late endosome"/>
    <property type="evidence" value="ECO:0007669"/>
    <property type="project" value="TreeGrafter"/>
</dbReference>
<sequence>MIGFSIASGLSLAALLRPIFFNLNPHKLNQLRDRVLDILHPQFLDHSVNIELAPWTGGLTPELRRESRSITQHLYGWDVMLSFRMRLALADFTWKVSETEDKRIMCGTIARLCYTQLFRLAHFASMTLPVMEEGKLLVDSLNTVKIQVQQMKRHLELDQLMDVLKSTSPMLAELLTVLASLSPTDMAVFDALRHLSNYLYDADTQLRHHLTDLYEPGQYAGNIIPRLYLMITVGVPEAPVKEIMKDMMKILHGVLHPIRGLFLRHYLNGQTRDHLLVGVDAGPAGNLQDSISFVLTNFIEMNKLCVRLQHQGHSRDREKRELERRELRILVGTNLIRLSQLDGVDLDMYHRTILPSILEQVVNCKDVIAQEYLMKVVIQVFTDEFHLQSLDPFLSATAQLHPKVNIKQIVIALIDRLVAYVAREAESEDPKGTKKQEEAAAWRLAERARENGGVNGVASLESNAWGALPTPTFAESVSTPTAENGVDGAATTAERPADGPVDSVAPVASASTMRKFRGVPEDVQLFEVFWQQVVELIKARPDLSIQDITALFVSLTNLSLSCYPDRLEYVDKVLAFAAEKIKEYSESPDLHA</sequence>
<dbReference type="InterPro" id="IPR005378">
    <property type="entry name" value="Vps35"/>
</dbReference>
<evidence type="ECO:0000313" key="2">
    <source>
        <dbReference type="EMBL" id="KAJ7769555.1"/>
    </source>
</evidence>
<name>A0AAD7JSV5_9AGAR</name>
<gene>
    <name evidence="2" type="ORF">DFH07DRAFT_1005659</name>
</gene>
<evidence type="ECO:0000313" key="3">
    <source>
        <dbReference type="Proteomes" id="UP001215280"/>
    </source>
</evidence>
<protein>
    <submittedName>
        <fullName evidence="2">Vacuolar protein sorting-associated protein 35-domain-containing protein</fullName>
    </submittedName>
</protein>
<dbReference type="AlphaFoldDB" id="A0AAD7JSV5"/>
<dbReference type="PANTHER" id="PTHR11099:SF0">
    <property type="entry name" value="VACUOLAR PROTEIN SORTING-ASSOCIATED PROTEIN 35"/>
    <property type="match status" value="1"/>
</dbReference>
<accession>A0AAD7JSV5</accession>
<comment type="caution">
    <text evidence="2">The sequence shown here is derived from an EMBL/GenBank/DDBJ whole genome shotgun (WGS) entry which is preliminary data.</text>
</comment>
<keyword evidence="3" id="KW-1185">Reference proteome</keyword>
<proteinExistence type="predicted"/>
<organism evidence="2 3">
    <name type="scientific">Mycena maculata</name>
    <dbReference type="NCBI Taxonomy" id="230809"/>
    <lineage>
        <taxon>Eukaryota</taxon>
        <taxon>Fungi</taxon>
        <taxon>Dikarya</taxon>
        <taxon>Basidiomycota</taxon>
        <taxon>Agaricomycotina</taxon>
        <taxon>Agaricomycetes</taxon>
        <taxon>Agaricomycetidae</taxon>
        <taxon>Agaricales</taxon>
        <taxon>Marasmiineae</taxon>
        <taxon>Mycenaceae</taxon>
        <taxon>Mycena</taxon>
    </lineage>
</organism>
<dbReference type="GO" id="GO:0030906">
    <property type="term" value="C:retromer, cargo-selective complex"/>
    <property type="evidence" value="ECO:0007669"/>
    <property type="project" value="InterPro"/>
</dbReference>
<dbReference type="PANTHER" id="PTHR11099">
    <property type="entry name" value="VACUOLAR SORTING PROTEIN 35"/>
    <property type="match status" value="1"/>
</dbReference>
<dbReference type="GO" id="GO:0042147">
    <property type="term" value="P:retrograde transport, endosome to Golgi"/>
    <property type="evidence" value="ECO:0007669"/>
    <property type="project" value="InterPro"/>
</dbReference>
<dbReference type="GO" id="GO:0006886">
    <property type="term" value="P:intracellular protein transport"/>
    <property type="evidence" value="ECO:0007669"/>
    <property type="project" value="TreeGrafter"/>
</dbReference>
<dbReference type="Pfam" id="PF03635">
    <property type="entry name" value="Vps35"/>
    <property type="match status" value="1"/>
</dbReference>
<dbReference type="Proteomes" id="UP001215280">
    <property type="component" value="Unassembled WGS sequence"/>
</dbReference>
<dbReference type="GO" id="GO:0005829">
    <property type="term" value="C:cytosol"/>
    <property type="evidence" value="ECO:0007669"/>
    <property type="project" value="GOC"/>
</dbReference>